<evidence type="ECO:0000256" key="1">
    <source>
        <dbReference type="SAM" id="Coils"/>
    </source>
</evidence>
<evidence type="ECO:0000313" key="2">
    <source>
        <dbReference type="EMBL" id="KAG1334130.1"/>
    </source>
</evidence>
<gene>
    <name evidence="2" type="ORF">COCNU_03G002490</name>
</gene>
<sequence length="245" mass="27056">MHDMAMLGKDLLHTMMPKRDLHIYRRDLRLDELLNQGFSSILDSVRDCQKIAKEKATKEAKVVEVLKKQLQEKFNEIKEKNKTLMDHQKKIHKGEKRLLELQQEISRILDLETKVVEYKSFEAFEEEVTEALGEAFDNGFNICKSLVGKFFSNLNLSDITQEAGLALASEENAQATSNVGSPVDAPQSVPEVIAEQPCPLVKAPVPAEVPAPAPAPAPTKASAIEVISLEDDQAASPAKALQANA</sequence>
<proteinExistence type="predicted"/>
<evidence type="ECO:0000313" key="3">
    <source>
        <dbReference type="Proteomes" id="UP000797356"/>
    </source>
</evidence>
<dbReference type="EMBL" id="CM017874">
    <property type="protein sequence ID" value="KAG1334130.1"/>
    <property type="molecule type" value="Genomic_DNA"/>
</dbReference>
<reference evidence="2" key="2">
    <citation type="submission" date="2019-07" db="EMBL/GenBank/DDBJ databases">
        <authorList>
            <person name="Yang Y."/>
            <person name="Bocs S."/>
            <person name="Baudouin L."/>
        </authorList>
    </citation>
    <scope>NUCLEOTIDE SEQUENCE</scope>
    <source>
        <tissue evidence="2">Spear leaf of Hainan Tall coconut</tissue>
    </source>
</reference>
<keyword evidence="3" id="KW-1185">Reference proteome</keyword>
<organism evidence="2 3">
    <name type="scientific">Cocos nucifera</name>
    <name type="common">Coconut palm</name>
    <dbReference type="NCBI Taxonomy" id="13894"/>
    <lineage>
        <taxon>Eukaryota</taxon>
        <taxon>Viridiplantae</taxon>
        <taxon>Streptophyta</taxon>
        <taxon>Embryophyta</taxon>
        <taxon>Tracheophyta</taxon>
        <taxon>Spermatophyta</taxon>
        <taxon>Magnoliopsida</taxon>
        <taxon>Liliopsida</taxon>
        <taxon>Arecaceae</taxon>
        <taxon>Arecoideae</taxon>
        <taxon>Cocoseae</taxon>
        <taxon>Attaleinae</taxon>
        <taxon>Cocos</taxon>
    </lineage>
</organism>
<accession>A0A8K0I2M7</accession>
<name>A0A8K0I2M7_COCNU</name>
<reference evidence="2" key="1">
    <citation type="journal article" date="2017" name="Gigascience">
        <title>The genome draft of coconut (Cocos nucifera).</title>
        <authorList>
            <person name="Xiao Y."/>
            <person name="Xu P."/>
            <person name="Fan H."/>
            <person name="Baudouin L."/>
            <person name="Xia W."/>
            <person name="Bocs S."/>
            <person name="Xu J."/>
            <person name="Li Q."/>
            <person name="Guo A."/>
            <person name="Zhou L."/>
            <person name="Li J."/>
            <person name="Wu Y."/>
            <person name="Ma Z."/>
            <person name="Armero A."/>
            <person name="Issali A.E."/>
            <person name="Liu N."/>
            <person name="Peng M."/>
            <person name="Yang Y."/>
        </authorList>
    </citation>
    <scope>NUCLEOTIDE SEQUENCE</scope>
    <source>
        <tissue evidence="2">Spear leaf of Hainan Tall coconut</tissue>
    </source>
</reference>
<feature type="coiled-coil region" evidence="1">
    <location>
        <begin position="53"/>
        <end position="104"/>
    </location>
</feature>
<comment type="caution">
    <text evidence="2">The sequence shown here is derived from an EMBL/GenBank/DDBJ whole genome shotgun (WGS) entry which is preliminary data.</text>
</comment>
<keyword evidence="1" id="KW-0175">Coiled coil</keyword>
<dbReference type="AlphaFoldDB" id="A0A8K0I2M7"/>
<dbReference type="Proteomes" id="UP000797356">
    <property type="component" value="Chromosome 3"/>
</dbReference>
<protein>
    <submittedName>
        <fullName evidence="2">Uncharacterized protein</fullName>
    </submittedName>
</protein>